<gene>
    <name evidence="2" type="ORF">S7711_02493</name>
</gene>
<feature type="compositionally biased region" description="Basic and acidic residues" evidence="1">
    <location>
        <begin position="1040"/>
        <end position="1052"/>
    </location>
</feature>
<feature type="compositionally biased region" description="Polar residues" evidence="1">
    <location>
        <begin position="107"/>
        <end position="119"/>
    </location>
</feature>
<proteinExistence type="predicted"/>
<keyword evidence="3" id="KW-1185">Reference proteome</keyword>
<protein>
    <submittedName>
        <fullName evidence="2">Uncharacterized protein</fullName>
    </submittedName>
</protein>
<feature type="region of interest" description="Disordered" evidence="1">
    <location>
        <begin position="936"/>
        <end position="996"/>
    </location>
</feature>
<dbReference type="OrthoDB" id="5288142at2759"/>
<feature type="compositionally biased region" description="Polar residues" evidence="1">
    <location>
        <begin position="287"/>
        <end position="307"/>
    </location>
</feature>
<accession>A0A084B576</accession>
<feature type="compositionally biased region" description="Basic and acidic residues" evidence="1">
    <location>
        <begin position="620"/>
        <end position="629"/>
    </location>
</feature>
<feature type="region of interest" description="Disordered" evidence="1">
    <location>
        <begin position="728"/>
        <end position="834"/>
    </location>
</feature>
<feature type="compositionally biased region" description="Polar residues" evidence="1">
    <location>
        <begin position="438"/>
        <end position="451"/>
    </location>
</feature>
<dbReference type="HOGENOM" id="CLU_001373_1_1_1"/>
<feature type="region of interest" description="Disordered" evidence="1">
    <location>
        <begin position="1035"/>
        <end position="1096"/>
    </location>
</feature>
<feature type="compositionally biased region" description="Polar residues" evidence="1">
    <location>
        <begin position="131"/>
        <end position="145"/>
    </location>
</feature>
<feature type="region of interest" description="Disordered" evidence="1">
    <location>
        <begin position="573"/>
        <end position="668"/>
    </location>
</feature>
<feature type="region of interest" description="Disordered" evidence="1">
    <location>
        <begin position="271"/>
        <end position="307"/>
    </location>
</feature>
<feature type="compositionally biased region" description="Low complexity" evidence="1">
    <location>
        <begin position="24"/>
        <end position="35"/>
    </location>
</feature>
<evidence type="ECO:0000313" key="3">
    <source>
        <dbReference type="Proteomes" id="UP000028045"/>
    </source>
</evidence>
<feature type="compositionally biased region" description="Acidic residues" evidence="1">
    <location>
        <begin position="806"/>
        <end position="825"/>
    </location>
</feature>
<feature type="compositionally biased region" description="Basic and acidic residues" evidence="1">
    <location>
        <begin position="121"/>
        <end position="130"/>
    </location>
</feature>
<dbReference type="EMBL" id="KL648018">
    <property type="protein sequence ID" value="KEY72705.1"/>
    <property type="molecule type" value="Genomic_DNA"/>
</dbReference>
<dbReference type="Proteomes" id="UP000028045">
    <property type="component" value="Unassembled WGS sequence"/>
</dbReference>
<evidence type="ECO:0000256" key="1">
    <source>
        <dbReference type="SAM" id="MobiDB-lite"/>
    </source>
</evidence>
<feature type="compositionally biased region" description="Basic and acidic residues" evidence="1">
    <location>
        <begin position="419"/>
        <end position="428"/>
    </location>
</feature>
<dbReference type="AlphaFoldDB" id="A0A084B576"/>
<feature type="region of interest" description="Disordered" evidence="1">
    <location>
        <begin position="1"/>
        <end position="193"/>
    </location>
</feature>
<feature type="compositionally biased region" description="Polar residues" evidence="1">
    <location>
        <begin position="48"/>
        <end position="60"/>
    </location>
</feature>
<feature type="compositionally biased region" description="Polar residues" evidence="1">
    <location>
        <begin position="73"/>
        <end position="98"/>
    </location>
</feature>
<reference evidence="2 3" key="1">
    <citation type="journal article" date="2014" name="BMC Genomics">
        <title>Comparative genome sequencing reveals chemotype-specific gene clusters in the toxigenic black mold Stachybotrys.</title>
        <authorList>
            <person name="Semeiks J."/>
            <person name="Borek D."/>
            <person name="Otwinowski Z."/>
            <person name="Grishin N.V."/>
        </authorList>
    </citation>
    <scope>NUCLEOTIDE SEQUENCE [LARGE SCALE GENOMIC DNA]</scope>
    <source>
        <strain evidence="3">CBS 109288 / IBT 7711</strain>
    </source>
</reference>
<name>A0A084B576_STACB</name>
<feature type="compositionally biased region" description="Basic and acidic residues" evidence="1">
    <location>
        <begin position="1071"/>
        <end position="1084"/>
    </location>
</feature>
<feature type="compositionally biased region" description="Polar residues" evidence="1">
    <location>
        <begin position="736"/>
        <end position="748"/>
    </location>
</feature>
<feature type="region of interest" description="Disordered" evidence="1">
    <location>
        <begin position="419"/>
        <end position="466"/>
    </location>
</feature>
<feature type="region of interest" description="Disordered" evidence="1">
    <location>
        <begin position="330"/>
        <end position="368"/>
    </location>
</feature>
<feature type="compositionally biased region" description="Polar residues" evidence="1">
    <location>
        <begin position="757"/>
        <end position="779"/>
    </location>
</feature>
<evidence type="ECO:0000313" key="2">
    <source>
        <dbReference type="EMBL" id="KEY72705.1"/>
    </source>
</evidence>
<organism evidence="2 3">
    <name type="scientific">Stachybotrys chartarum (strain CBS 109288 / IBT 7711)</name>
    <name type="common">Toxic black mold</name>
    <name type="synonym">Stilbospora chartarum</name>
    <dbReference type="NCBI Taxonomy" id="1280523"/>
    <lineage>
        <taxon>Eukaryota</taxon>
        <taxon>Fungi</taxon>
        <taxon>Dikarya</taxon>
        <taxon>Ascomycota</taxon>
        <taxon>Pezizomycotina</taxon>
        <taxon>Sordariomycetes</taxon>
        <taxon>Hypocreomycetidae</taxon>
        <taxon>Hypocreales</taxon>
        <taxon>Stachybotryaceae</taxon>
        <taxon>Stachybotrys</taxon>
    </lineage>
</organism>
<sequence>MPAATAYASVPTSVDQDAHDKTDTSPVSTSSSTSPTPTPLASHGDRAPSTTLSPQDSTAPLTADPGGNGDAVASQSHQLSTMVPATATQPEAATSTPSDPARAASSAVASNQDIDTQTHTNRRDATRAASHDTSSAFVSPGSTGEATLPPALRARQYEPQLTEAPRPSRSIAATIDAAPDDSHLENLPSPLSPLPLRTASVQPDTVVAYPTPILHSTSDISTLAIKHPTPDLNTKSGSYIGNIAQLEATAERLSMTSSIDDAIRDLHGELKRSDSRRSRSSVLAVNDDTNNGASCQLSRHRSQSSSIVATNTAARYGGYSPAGYVMSPNHSLTGRLRAGSKNSSGRPESDFEPMLSRHGPGKASVRSVRSAKMSLAEIAESEPISLTQHVLDEADAAPPIDFEHDAAMLSLNADVLSEDGKDGIRSLPEEDDDPTPPAVQNTQDPAQQVSYSEVERPGSSYSDDASMQGRDAFVDFDGVHCEPDDFFEPPLEPEPEIPQQRVPPRNIVRPQSYFDEASGQQMLYYPARVPAMLNLPPKLSNRPKATERNVRRSQVLSVMMDMNRQHAMPERNRHSAMPNFDFGSSQPPADATRDSWLPDPVAGHRDSFAALSTFDPVQDSETRSIRDEPPAPPETDVEHAAGTLRRPPRLSRPDSAHRNSRMSRLDNLPPHLRASAFFELPSTSPEIEVKNGSAMDTLDSILDASAVAPVNAFTDHQYAGKLGPEVYGKEKKRKSQTLSVMLDSTTTPKESKKRSSFLWSKRTTSYNGEDKPNSSSGIRNSEVPDLESQALRSNVDGQSVRREDGEWSSDDAQDKDDQEDDEDLGGDGFQGPPTTLLAELQLRKQQQKQRTQHISKAFPNGIHSTLLEMDAVAETQRKQRIGKRVNLAWEDPDAHLAENDSDDEDIPLAIIAAKNQGAKNMADLERPIGLMERREMEDNEPLSRRRARLQGHDVSMLPKRTSMMTLSAPMMAGPVSPAQLSPAEPAQEEVEGETLGERKKRLAALESAQDEAEGRLPRTRPISSAFSAELLSQFGDLNSEEGKEKPTSRKENQTPNFDAEQETLGQRRRRLQAEREAREREMNYKDLTPGSEPKLNRRLSMADVLAAHPKKDDTPQALEERRRMDEQARLAREQEAKMAAMRRQMPTALHGPSLERSGGFRGGLYNDGLAGGQHLHTMRSNPTLQQPPLQHRASAVFSAYGTSAQPLYAGTNPYGGMSHPRGYQSTNTLSQYGVNNNNNNNNVYGGGMHHGAPYPMPMGGSVDRVEQWRQGVQ</sequence>